<protein>
    <submittedName>
        <fullName evidence="5">Aminotransferase class I/II-fold pyridoxal phosphate-dependent enzyme</fullName>
    </submittedName>
</protein>
<dbReference type="SUPFAM" id="SSF53383">
    <property type="entry name" value="PLP-dependent transferases"/>
    <property type="match status" value="1"/>
</dbReference>
<evidence type="ECO:0000313" key="6">
    <source>
        <dbReference type="Proteomes" id="UP001454086"/>
    </source>
</evidence>
<dbReference type="InterPro" id="IPR054542">
    <property type="entry name" value="Cys_met_metab_PP"/>
</dbReference>
<keyword evidence="5" id="KW-0808">Transferase</keyword>
<keyword evidence="3 4" id="KW-0663">Pyridoxal phosphate</keyword>
<dbReference type="InterPro" id="IPR015422">
    <property type="entry name" value="PyrdxlP-dep_Trfase_small"/>
</dbReference>
<dbReference type="Gene3D" id="3.40.640.10">
    <property type="entry name" value="Type I PLP-dependent aspartate aminotransferase-like (Major domain)"/>
    <property type="match status" value="1"/>
</dbReference>
<dbReference type="PIRSF" id="PIRSF001434">
    <property type="entry name" value="CGS"/>
    <property type="match status" value="1"/>
</dbReference>
<accession>A0ABV1D7H6</accession>
<evidence type="ECO:0000256" key="2">
    <source>
        <dbReference type="ARBA" id="ARBA00009077"/>
    </source>
</evidence>
<dbReference type="PROSITE" id="PS00868">
    <property type="entry name" value="CYS_MET_METAB_PP"/>
    <property type="match status" value="1"/>
</dbReference>
<dbReference type="InterPro" id="IPR015421">
    <property type="entry name" value="PyrdxlP-dep_Trfase_major"/>
</dbReference>
<comment type="cofactor">
    <cofactor evidence="1 4">
        <name>pyridoxal 5'-phosphate</name>
        <dbReference type="ChEBI" id="CHEBI:597326"/>
    </cofactor>
</comment>
<dbReference type="PANTHER" id="PTHR11808:SF80">
    <property type="entry name" value="CYSTATHIONINE GAMMA-LYASE"/>
    <property type="match status" value="1"/>
</dbReference>
<dbReference type="Proteomes" id="UP001454086">
    <property type="component" value="Unassembled WGS sequence"/>
</dbReference>
<sequence length="395" mass="44366">MKHVNGNEWKDAAICQHYFEDNSNYYGAVTPPIVQTTLFTFDTFDAFIEASNHERENHLYCRGVNPTTEILEKKLAKLECGERAKVFGSGMGAISATLFTLLEAGDHILLVNNVYGPATIYSKTLEKFHVECTNVFVQDAGEIEQYVKPNTKIIYYESPSTQMMYMLDIDTIVDIARRHDILTMTDNTWSTPFYQKPLTHGVDIVIHSCTKYIGGHSDVMAGAVISRHEIVDRIFEIGHQFSGAAIGPFEAWLLIRGLRSLEARLEHQARTTQAVVEMLKDHPMVKTVNHPLCFTGKQKELADRYLTGYTSLLSIDLHTDAFEDVRTVADACGIFQIGVSWGGFESLILPQNHGDNEAYLKEAHIPGGLIRLYLGMEPAEDLVSDLKQALDKIMK</sequence>
<reference evidence="5 6" key="1">
    <citation type="submission" date="2024-03" db="EMBL/GenBank/DDBJ databases">
        <title>Human intestinal bacterial collection.</title>
        <authorList>
            <person name="Pauvert C."/>
            <person name="Hitch T.C.A."/>
            <person name="Clavel T."/>
        </authorList>
    </citation>
    <scope>NUCLEOTIDE SEQUENCE [LARGE SCALE GENOMIC DNA]</scope>
    <source>
        <strain evidence="5 6">CLA-SR-H021</strain>
    </source>
</reference>
<evidence type="ECO:0000256" key="1">
    <source>
        <dbReference type="ARBA" id="ARBA00001933"/>
    </source>
</evidence>
<keyword evidence="6" id="KW-1185">Reference proteome</keyword>
<proteinExistence type="inferred from homology"/>
<dbReference type="EMBL" id="JBBMFM010000059">
    <property type="protein sequence ID" value="MEQ2426354.1"/>
    <property type="molecule type" value="Genomic_DNA"/>
</dbReference>
<dbReference type="PANTHER" id="PTHR11808">
    <property type="entry name" value="TRANS-SULFURATION ENZYME FAMILY MEMBER"/>
    <property type="match status" value="1"/>
</dbReference>
<evidence type="ECO:0000256" key="4">
    <source>
        <dbReference type="RuleBase" id="RU362118"/>
    </source>
</evidence>
<organism evidence="5 6">
    <name type="scientific">Enterocloster hominis</name>
    <name type="common">ex Hitch et al. 2024</name>
    <dbReference type="NCBI Taxonomy" id="1917870"/>
    <lineage>
        <taxon>Bacteria</taxon>
        <taxon>Bacillati</taxon>
        <taxon>Bacillota</taxon>
        <taxon>Clostridia</taxon>
        <taxon>Lachnospirales</taxon>
        <taxon>Lachnospiraceae</taxon>
        <taxon>Enterocloster</taxon>
    </lineage>
</organism>
<comment type="similarity">
    <text evidence="2 4">Belongs to the trans-sulfuration enzymes family.</text>
</comment>
<comment type="caution">
    <text evidence="5">The sequence shown here is derived from an EMBL/GenBank/DDBJ whole genome shotgun (WGS) entry which is preliminary data.</text>
</comment>
<dbReference type="RefSeq" id="WP_008722245.1">
    <property type="nucleotide sequence ID" value="NZ_JAJFDX010000014.1"/>
</dbReference>
<gene>
    <name evidence="5" type="ORF">WMQ36_15375</name>
</gene>
<dbReference type="Gene3D" id="3.90.1150.10">
    <property type="entry name" value="Aspartate Aminotransferase, domain 1"/>
    <property type="match status" value="1"/>
</dbReference>
<keyword evidence="5" id="KW-0032">Aminotransferase</keyword>
<dbReference type="InterPro" id="IPR015424">
    <property type="entry name" value="PyrdxlP-dep_Trfase"/>
</dbReference>
<name>A0ABV1D7H6_9FIRM</name>
<dbReference type="InterPro" id="IPR000277">
    <property type="entry name" value="Cys/Met-Metab_PyrdxlP-dep_enz"/>
</dbReference>
<evidence type="ECO:0000256" key="3">
    <source>
        <dbReference type="ARBA" id="ARBA00022898"/>
    </source>
</evidence>
<evidence type="ECO:0000313" key="5">
    <source>
        <dbReference type="EMBL" id="MEQ2426354.1"/>
    </source>
</evidence>
<dbReference type="CDD" id="cd00614">
    <property type="entry name" value="CGS_like"/>
    <property type="match status" value="1"/>
</dbReference>
<dbReference type="GO" id="GO:0008483">
    <property type="term" value="F:transaminase activity"/>
    <property type="evidence" value="ECO:0007669"/>
    <property type="project" value="UniProtKB-KW"/>
</dbReference>
<dbReference type="Pfam" id="PF01053">
    <property type="entry name" value="Cys_Met_Meta_PP"/>
    <property type="match status" value="1"/>
</dbReference>